<dbReference type="GO" id="GO:0031254">
    <property type="term" value="C:cell trailing edge"/>
    <property type="evidence" value="ECO:0007669"/>
    <property type="project" value="EnsemblProtists"/>
</dbReference>
<evidence type="ECO:0000313" key="5">
    <source>
        <dbReference type="Proteomes" id="UP000007797"/>
    </source>
</evidence>
<dbReference type="GO" id="GO:0048870">
    <property type="term" value="P:cell motility"/>
    <property type="evidence" value="ECO:0007669"/>
    <property type="project" value="EnsemblProtists"/>
</dbReference>
<feature type="coiled-coil region" evidence="1">
    <location>
        <begin position="113"/>
        <end position="147"/>
    </location>
</feature>
<organism evidence="4 5">
    <name type="scientific">Cavenderia fasciculata</name>
    <name type="common">Slime mold</name>
    <name type="synonym">Dictyostelium fasciculatum</name>
    <dbReference type="NCBI Taxonomy" id="261658"/>
    <lineage>
        <taxon>Eukaryota</taxon>
        <taxon>Amoebozoa</taxon>
        <taxon>Evosea</taxon>
        <taxon>Eumycetozoa</taxon>
        <taxon>Dictyostelia</taxon>
        <taxon>Acytosteliales</taxon>
        <taxon>Cavenderiaceae</taxon>
        <taxon>Cavenderia</taxon>
    </lineage>
</organism>
<reference evidence="5" key="1">
    <citation type="journal article" date="2011" name="Genome Res.">
        <title>Phylogeny-wide analysis of social amoeba genomes highlights ancient origins for complex intercellular communication.</title>
        <authorList>
            <person name="Heidel A.J."/>
            <person name="Lawal H.M."/>
            <person name="Felder M."/>
            <person name="Schilde C."/>
            <person name="Helps N.R."/>
            <person name="Tunggal B."/>
            <person name="Rivero F."/>
            <person name="John U."/>
            <person name="Schleicher M."/>
            <person name="Eichinger L."/>
            <person name="Platzer M."/>
            <person name="Noegel A.A."/>
            <person name="Schaap P."/>
            <person name="Gloeckner G."/>
        </authorList>
    </citation>
    <scope>NUCLEOTIDE SEQUENCE [LARGE SCALE GENOMIC DNA]</scope>
    <source>
        <strain evidence="5">SH3</strain>
    </source>
</reference>
<dbReference type="GO" id="GO:0031149">
    <property type="term" value="P:sorocarp stalk cell differentiation"/>
    <property type="evidence" value="ECO:0007669"/>
    <property type="project" value="EnsemblProtists"/>
</dbReference>
<accession>F4Q5U4</accession>
<dbReference type="OMA" id="YMELTQK"/>
<dbReference type="GO" id="GO:0045294">
    <property type="term" value="F:alpha-catenin binding"/>
    <property type="evidence" value="ECO:0007669"/>
    <property type="project" value="EnsemblProtists"/>
</dbReference>
<dbReference type="GO" id="GO:0010468">
    <property type="term" value="P:regulation of gene expression"/>
    <property type="evidence" value="ECO:0007669"/>
    <property type="project" value="EnsemblProtists"/>
</dbReference>
<dbReference type="GO" id="GO:0005096">
    <property type="term" value="F:GTPase activator activity"/>
    <property type="evidence" value="ECO:0007669"/>
    <property type="project" value="EnsemblProtists"/>
</dbReference>
<dbReference type="GO" id="GO:0031267">
    <property type="term" value="F:small GTPase binding"/>
    <property type="evidence" value="ECO:0007669"/>
    <property type="project" value="EnsemblProtists"/>
</dbReference>
<proteinExistence type="predicted"/>
<dbReference type="GO" id="GO:0000165">
    <property type="term" value="P:MAPK cascade"/>
    <property type="evidence" value="ECO:0007669"/>
    <property type="project" value="EnsemblProtists"/>
</dbReference>
<dbReference type="PANTHER" id="PTHR14149:SF14">
    <property type="entry name" value="CALPONIN-HOMOLOGY (CH) DOMAIN-CONTAINING PROTEIN"/>
    <property type="match status" value="1"/>
</dbReference>
<dbReference type="KEGG" id="dfa:DFA_08348"/>
<keyword evidence="1" id="KW-0175">Coiled coil</keyword>
<dbReference type="GO" id="GO:0051495">
    <property type="term" value="P:positive regulation of cytoskeleton organization"/>
    <property type="evidence" value="ECO:0007669"/>
    <property type="project" value="EnsemblProtists"/>
</dbReference>
<dbReference type="InterPro" id="IPR001936">
    <property type="entry name" value="RasGAP_dom"/>
</dbReference>
<dbReference type="GeneID" id="14869610"/>
<dbReference type="GO" id="GO:0051015">
    <property type="term" value="F:actin filament binding"/>
    <property type="evidence" value="ECO:0007669"/>
    <property type="project" value="TreeGrafter"/>
</dbReference>
<dbReference type="SUPFAM" id="SSF48350">
    <property type="entry name" value="GTPase activation domain, GAP"/>
    <property type="match status" value="1"/>
</dbReference>
<dbReference type="GO" id="GO:0043327">
    <property type="term" value="P:chemotaxis to cAMP"/>
    <property type="evidence" value="ECO:0007669"/>
    <property type="project" value="EnsemblProtists"/>
</dbReference>
<feature type="compositionally biased region" description="Acidic residues" evidence="2">
    <location>
        <begin position="8"/>
        <end position="29"/>
    </location>
</feature>
<dbReference type="GO" id="GO:0005516">
    <property type="term" value="F:calmodulin binding"/>
    <property type="evidence" value="ECO:0007669"/>
    <property type="project" value="TreeGrafter"/>
</dbReference>
<dbReference type="SMART" id="SM00323">
    <property type="entry name" value="RasGAP"/>
    <property type="match status" value="1"/>
</dbReference>
<dbReference type="InterPro" id="IPR000593">
    <property type="entry name" value="RasGAP_C"/>
</dbReference>
<dbReference type="InterPro" id="IPR008936">
    <property type="entry name" value="Rho_GTPase_activation_prot"/>
</dbReference>
<dbReference type="PANTHER" id="PTHR14149">
    <property type="entry name" value="RAS GTPASE-ACTIVATING PROTEIN WITH IQ MOTIF"/>
    <property type="match status" value="1"/>
</dbReference>
<dbReference type="SUPFAM" id="SSF143885">
    <property type="entry name" value="RGC domain-like"/>
    <property type="match status" value="1"/>
</dbReference>
<dbReference type="EMBL" id="GL883021">
    <property type="protein sequence ID" value="EGG17353.1"/>
    <property type="molecule type" value="Genomic_DNA"/>
</dbReference>
<dbReference type="GO" id="GO:0045180">
    <property type="term" value="C:basal cortex"/>
    <property type="evidence" value="ECO:0007669"/>
    <property type="project" value="EnsemblProtists"/>
</dbReference>
<evidence type="ECO:0000313" key="4">
    <source>
        <dbReference type="EMBL" id="EGG17353.1"/>
    </source>
</evidence>
<evidence type="ECO:0000259" key="3">
    <source>
        <dbReference type="PROSITE" id="PS50018"/>
    </source>
</evidence>
<keyword evidence="5" id="KW-1185">Reference proteome</keyword>
<dbReference type="GO" id="GO:0030435">
    <property type="term" value="P:sporulation resulting in formation of a cellular spore"/>
    <property type="evidence" value="ECO:0007669"/>
    <property type="project" value="EnsemblProtists"/>
</dbReference>
<name>F4Q5U4_CACFS</name>
<feature type="domain" description="Ras-GAP" evidence="3">
    <location>
        <begin position="231"/>
        <end position="445"/>
    </location>
</feature>
<dbReference type="Gene3D" id="1.10.506.10">
    <property type="entry name" value="GTPase Activation - p120gap, domain 1"/>
    <property type="match status" value="1"/>
</dbReference>
<dbReference type="GO" id="GO:0008104">
    <property type="term" value="P:intracellular protein localization"/>
    <property type="evidence" value="ECO:0007669"/>
    <property type="project" value="EnsemblProtists"/>
</dbReference>
<protein>
    <submittedName>
        <fullName evidence="4">RasGTPase-activating protein</fullName>
    </submittedName>
</protein>
<dbReference type="GO" id="GO:0019887">
    <property type="term" value="F:protein kinase regulator activity"/>
    <property type="evidence" value="ECO:0007669"/>
    <property type="project" value="EnsemblProtists"/>
</dbReference>
<dbReference type="Pfam" id="PF03836">
    <property type="entry name" value="RasGAP_C"/>
    <property type="match status" value="1"/>
</dbReference>
<dbReference type="STRING" id="1054147.F4Q5U4"/>
<dbReference type="OrthoDB" id="775356at2759"/>
<dbReference type="GO" id="GO:1903479">
    <property type="term" value="P:mitotic actomyosin contractile ring assembly actin filament organization"/>
    <property type="evidence" value="ECO:0007669"/>
    <property type="project" value="TreeGrafter"/>
</dbReference>
<sequence>MSNKEVEYSDSDSVSESEEVNEHEEEGQEHDDTPDIIVPERKFLKEDEDYSVPFPVMRECLVLLLQSRRILRDMMYYRFKMDRFLSGNLSVFEIQNLLHSQREDKESDWIAEIQELKRNLVSEVRRNHTLERDLNRLDKRIALLIKNRGNIQDVLADKAGLKAQKHKGDQQKKPELINDPKKLEAYQNLFYLLQTEPKYLAGLVYLVQPEQMESFLSTVILTLFGDAFTPREEFLLLSLYRLSVQKEMSNIATVGDFLKADTVVPKMIITYNKRKQGTDYLKAVIGPILANVIKQDLNLELKPSAVYISIISENEIRTGEKSTLDRHVTDEKALEIPEVAKIIKARVEQLTSICDQFLEGIMNSLNRLPYGIRWICKQIQQIAEKNFANSTQDEILKVIGYFIYYRFIQVAMVSPEEYDLVGREIHPTARKNLINVSKVLQTLFNFAQFGAAEKHFVPLNGWITSHIADIKQYLEEIIEVGEPEDYLQVDKYMELTQKTKPVIIISLPEIAYTHILISKNLDSLVPKGEKDDAMRIIMKELDEFGPPPEISNEDDREVQLTLTNKFQKSIEEELSPGESLLSQTKEMVISLLRALPSLPEQKESEDSAPNLVEVLNRARQSDPSLEPEIKKILDNLKKLEEYNLTTHADNYASFLKAVALEVVNRAEIREQQKKEKQRLTTSLNNLRKHQKYLNEQITQYNQYLQDCRLKHYQNNKKRKSKKKGDGAKVGPFKFSFSDLAKKKVIVDSEVPAMTRKKIKFVISSDTVGVFDVSAKMAGIDVQTMRLELDDLLELNSIGNTTLELDQITLDVNMTIHLLNKLFMA</sequence>
<evidence type="ECO:0000256" key="1">
    <source>
        <dbReference type="SAM" id="Coils"/>
    </source>
</evidence>
<dbReference type="Proteomes" id="UP000007797">
    <property type="component" value="Unassembled WGS sequence"/>
</dbReference>
<dbReference type="FunFam" id="1.10.506.10:FF:000004">
    <property type="entry name" value="IQ motif containing GTPase activating protein 1"/>
    <property type="match status" value="1"/>
</dbReference>
<dbReference type="GO" id="GO:0032154">
    <property type="term" value="C:cleavage furrow"/>
    <property type="evidence" value="ECO:0007669"/>
    <property type="project" value="EnsemblProtists"/>
</dbReference>
<dbReference type="GO" id="GO:1903665">
    <property type="term" value="P:negative regulation of asexual reproduction"/>
    <property type="evidence" value="ECO:0007669"/>
    <property type="project" value="EnsemblProtists"/>
</dbReference>
<dbReference type="GO" id="GO:0031255">
    <property type="term" value="C:lateral part of motile cell"/>
    <property type="evidence" value="ECO:0007669"/>
    <property type="project" value="EnsemblProtists"/>
</dbReference>
<dbReference type="Pfam" id="PF00616">
    <property type="entry name" value="RasGAP"/>
    <property type="match status" value="1"/>
</dbReference>
<dbReference type="RefSeq" id="XP_004355837.1">
    <property type="nucleotide sequence ID" value="XM_004355784.1"/>
</dbReference>
<evidence type="ECO:0000256" key="2">
    <source>
        <dbReference type="SAM" id="MobiDB-lite"/>
    </source>
</evidence>
<dbReference type="AlphaFoldDB" id="F4Q5U4"/>
<dbReference type="PROSITE" id="PS50018">
    <property type="entry name" value="RAS_GTPASE_ACTIV_2"/>
    <property type="match status" value="1"/>
</dbReference>
<dbReference type="GO" id="GO:0140509">
    <property type="term" value="P:epithelium-like organization"/>
    <property type="evidence" value="ECO:0007669"/>
    <property type="project" value="EnsemblProtists"/>
</dbReference>
<feature type="region of interest" description="Disordered" evidence="2">
    <location>
        <begin position="1"/>
        <end position="36"/>
    </location>
</feature>
<gene>
    <name evidence="4" type="primary">rgaA</name>
    <name evidence="4" type="ORF">DFA_08348</name>
</gene>
<dbReference type="GO" id="GO:0036360">
    <property type="term" value="P:sorocarp stalk morphogenesis"/>
    <property type="evidence" value="ECO:0007669"/>
    <property type="project" value="EnsemblProtists"/>
</dbReference>